<organism evidence="2 3">
    <name type="scientific">Henriciella mobilis</name>
    <dbReference type="NCBI Taxonomy" id="2305467"/>
    <lineage>
        <taxon>Bacteria</taxon>
        <taxon>Pseudomonadati</taxon>
        <taxon>Pseudomonadota</taxon>
        <taxon>Alphaproteobacteria</taxon>
        <taxon>Hyphomonadales</taxon>
        <taxon>Hyphomonadaceae</taxon>
        <taxon>Henriciella</taxon>
    </lineage>
</organism>
<dbReference type="Proteomes" id="UP000266385">
    <property type="component" value="Unassembled WGS sequence"/>
</dbReference>
<reference evidence="2 3" key="1">
    <citation type="submission" date="2018-08" db="EMBL/GenBank/DDBJ databases">
        <title>Henriciella mobilis sp. nov., isolated from seawater.</title>
        <authorList>
            <person name="Cheng H."/>
            <person name="Wu Y.-H."/>
            <person name="Xu X.-W."/>
            <person name="Guo L.-L."/>
        </authorList>
    </citation>
    <scope>NUCLEOTIDE SEQUENCE [LARGE SCALE GENOMIC DNA]</scope>
    <source>
        <strain evidence="2 3">JN25</strain>
    </source>
</reference>
<sequence>MAWQQHLAKGMERGKAQSDRGAAKSEPGRVRILDWVESQTCVTRIWLDELIAKGDPDDLVSELHKQAAWLELMRDRLKQAS</sequence>
<comment type="caution">
    <text evidence="2">The sequence shown here is derived from an EMBL/GenBank/DDBJ whole genome shotgun (WGS) entry which is preliminary data.</text>
</comment>
<protein>
    <submittedName>
        <fullName evidence="2">Uncharacterized protein</fullName>
    </submittedName>
</protein>
<feature type="region of interest" description="Disordered" evidence="1">
    <location>
        <begin position="1"/>
        <end position="25"/>
    </location>
</feature>
<dbReference type="EMBL" id="QWFX01000013">
    <property type="protein sequence ID" value="RIJ28472.1"/>
    <property type="molecule type" value="Genomic_DNA"/>
</dbReference>
<dbReference type="AlphaFoldDB" id="A0A399RF90"/>
<name>A0A399RF90_9PROT</name>
<keyword evidence="3" id="KW-1185">Reference proteome</keyword>
<evidence type="ECO:0000313" key="3">
    <source>
        <dbReference type="Proteomes" id="UP000266385"/>
    </source>
</evidence>
<proteinExistence type="predicted"/>
<dbReference type="OrthoDB" id="7632559at2"/>
<evidence type="ECO:0000256" key="1">
    <source>
        <dbReference type="SAM" id="MobiDB-lite"/>
    </source>
</evidence>
<evidence type="ECO:0000313" key="2">
    <source>
        <dbReference type="EMBL" id="RIJ28472.1"/>
    </source>
</evidence>
<dbReference type="RefSeq" id="WP_119377007.1">
    <property type="nucleotide sequence ID" value="NZ_QWFX01000013.1"/>
</dbReference>
<feature type="compositionally biased region" description="Basic and acidic residues" evidence="1">
    <location>
        <begin position="9"/>
        <end position="25"/>
    </location>
</feature>
<accession>A0A399RF90</accession>
<gene>
    <name evidence="2" type="ORF">D1223_13905</name>
</gene>